<dbReference type="PANTHER" id="PTHR13504:SF38">
    <property type="entry name" value="FIDO DOMAIN-CONTAINING PROTEIN"/>
    <property type="match status" value="1"/>
</dbReference>
<name>A0A0J6SC70_9HYPH</name>
<feature type="region of interest" description="Disordered" evidence="3">
    <location>
        <begin position="504"/>
        <end position="529"/>
    </location>
</feature>
<dbReference type="PATRIC" id="fig|298794.3.peg.3011"/>
<feature type="active site" evidence="1">
    <location>
        <position position="441"/>
    </location>
</feature>
<protein>
    <submittedName>
        <fullName evidence="5">Cell filamentation protein Fic</fullName>
    </submittedName>
</protein>
<dbReference type="AlphaFoldDB" id="A0A0J6SC70"/>
<dbReference type="PANTHER" id="PTHR13504">
    <property type="entry name" value="FIDO DOMAIN-CONTAINING PROTEIN DDB_G0283145"/>
    <property type="match status" value="1"/>
</dbReference>
<evidence type="ECO:0000313" key="5">
    <source>
        <dbReference type="EMBL" id="KMO31322.1"/>
    </source>
</evidence>
<feature type="binding site" evidence="2">
    <location>
        <begin position="445"/>
        <end position="452"/>
    </location>
    <ligand>
        <name>ATP</name>
        <dbReference type="ChEBI" id="CHEBI:30616"/>
    </ligand>
</feature>
<accession>A0A0J6SC70</accession>
<dbReference type="InterPro" id="IPR040198">
    <property type="entry name" value="Fido_containing"/>
</dbReference>
<sequence>MPTLNEKIAASLESLRAAGADRVCVLRSSALSRTDQERLVEHGYLRQIMPGWLMVADPNARAGDSTPYYANFWLFLSMYCDERFDGRWVADAQTSLRLHAGEYTVPRQVVIISPGANNRSQDFPFKTSLFTMRANLPPSEVRNGMRVMPLGEALVRAAPAFFEQEQSVALAALASLGSASEVVAPLLAGGHSVVAGRLAAAFRSIGRTGVADEIVGAMTAGGHRVSERENPLQGVPAGLSFRRRVSPVAARVTALWASLRPSVLEAFAEEPRQVEDAGRYIDDVDERYVADAYHSLSIEGYQVTPELIEKIRRGEWKPENSDADRDQRNALAAKGYAECFKLVRRAVADILAGEDAARIVQDRHMTWFRAMFQPSVAAGLFLSERLAGYRGHFIYLDGSRYVPVAHASVQDAMDAYFDCFDAEADPRVRAILGHFIFTYIHPLPDGNGRIGRFIMNTQLASGGYPWTIVPVDERARYMRSLDAASLEHDVRPFAGLVSELILREPPPPRKRAPGEEPSMREEKGTGYRP</sequence>
<dbReference type="Pfam" id="PF02661">
    <property type="entry name" value="Fic"/>
    <property type="match status" value="1"/>
</dbReference>
<dbReference type="EMBL" id="LABY01000200">
    <property type="protein sequence ID" value="KMO31322.1"/>
    <property type="molecule type" value="Genomic_DNA"/>
</dbReference>
<evidence type="ECO:0000259" key="4">
    <source>
        <dbReference type="PROSITE" id="PS51459"/>
    </source>
</evidence>
<feature type="compositionally biased region" description="Basic and acidic residues" evidence="3">
    <location>
        <begin position="512"/>
        <end position="529"/>
    </location>
</feature>
<dbReference type="InterPro" id="IPR036597">
    <property type="entry name" value="Fido-like_dom_sf"/>
</dbReference>
<organism evidence="5 6">
    <name type="scientific">Methylobacterium variabile</name>
    <dbReference type="NCBI Taxonomy" id="298794"/>
    <lineage>
        <taxon>Bacteria</taxon>
        <taxon>Pseudomonadati</taxon>
        <taxon>Pseudomonadota</taxon>
        <taxon>Alphaproteobacteria</taxon>
        <taxon>Hyphomicrobiales</taxon>
        <taxon>Methylobacteriaceae</taxon>
        <taxon>Methylobacterium</taxon>
    </lineage>
</organism>
<feature type="domain" description="Fido" evidence="4">
    <location>
        <begin position="355"/>
        <end position="499"/>
    </location>
</feature>
<reference evidence="5 6" key="1">
    <citation type="submission" date="2015-03" db="EMBL/GenBank/DDBJ databases">
        <title>Genome sequencing of Methylobacterium variabile DSM 16961.</title>
        <authorList>
            <person name="Chaudhry V."/>
            <person name="Patil P.B."/>
        </authorList>
    </citation>
    <scope>NUCLEOTIDE SEQUENCE [LARGE SCALE GENOMIC DNA]</scope>
    <source>
        <strain evidence="5 6">DSM 16961</strain>
    </source>
</reference>
<keyword evidence="6" id="KW-1185">Reference proteome</keyword>
<evidence type="ECO:0000256" key="1">
    <source>
        <dbReference type="PIRSR" id="PIRSR640198-1"/>
    </source>
</evidence>
<dbReference type="SUPFAM" id="SSF140931">
    <property type="entry name" value="Fic-like"/>
    <property type="match status" value="1"/>
</dbReference>
<comment type="caution">
    <text evidence="5">The sequence shown here is derived from an EMBL/GenBank/DDBJ whole genome shotgun (WGS) entry which is preliminary data.</text>
</comment>
<evidence type="ECO:0000256" key="3">
    <source>
        <dbReference type="SAM" id="MobiDB-lite"/>
    </source>
</evidence>
<dbReference type="OrthoDB" id="9813719at2"/>
<evidence type="ECO:0000256" key="2">
    <source>
        <dbReference type="PIRSR" id="PIRSR640198-2"/>
    </source>
</evidence>
<evidence type="ECO:0000313" key="6">
    <source>
        <dbReference type="Proteomes" id="UP000035955"/>
    </source>
</evidence>
<dbReference type="Proteomes" id="UP000035955">
    <property type="component" value="Unassembled WGS sequence"/>
</dbReference>
<gene>
    <name evidence="5" type="ORF">VQ02_26210</name>
</gene>
<dbReference type="Gene3D" id="1.10.3290.10">
    <property type="entry name" value="Fido-like domain"/>
    <property type="match status" value="1"/>
</dbReference>
<keyword evidence="2" id="KW-0067">ATP-binding</keyword>
<proteinExistence type="predicted"/>
<dbReference type="PROSITE" id="PS51459">
    <property type="entry name" value="FIDO"/>
    <property type="match status" value="1"/>
</dbReference>
<dbReference type="RefSeq" id="WP_048447175.1">
    <property type="nucleotide sequence ID" value="NZ_LABY01000200.1"/>
</dbReference>
<dbReference type="GO" id="GO:0005524">
    <property type="term" value="F:ATP binding"/>
    <property type="evidence" value="ECO:0007669"/>
    <property type="project" value="UniProtKB-KW"/>
</dbReference>
<keyword evidence="2" id="KW-0547">Nucleotide-binding</keyword>
<dbReference type="InterPro" id="IPR003812">
    <property type="entry name" value="Fido"/>
</dbReference>